<keyword evidence="2" id="KW-1185">Reference proteome</keyword>
<name>A0A1S1RHI3_9ACTN</name>
<evidence type="ECO:0000313" key="1">
    <source>
        <dbReference type="EMBL" id="OHV46238.1"/>
    </source>
</evidence>
<sequence>MQRGRCHRRLGRSFRFVELANGINDHMPDHAVGRVTDILNRQGRSVQGNRILLLRLAYTKNSADLRESPAARASALLADLPTRTSTDLAGSSKAVSDLRRRGGPLLGVTFATFTPG</sequence>
<organism evidence="1 2">
    <name type="scientific">Parafrankia colletiae</name>
    <dbReference type="NCBI Taxonomy" id="573497"/>
    <lineage>
        <taxon>Bacteria</taxon>
        <taxon>Bacillati</taxon>
        <taxon>Actinomycetota</taxon>
        <taxon>Actinomycetes</taxon>
        <taxon>Frankiales</taxon>
        <taxon>Frankiaceae</taxon>
        <taxon>Parafrankia</taxon>
    </lineage>
</organism>
<dbReference type="Proteomes" id="UP000179627">
    <property type="component" value="Unassembled WGS sequence"/>
</dbReference>
<dbReference type="EMBL" id="MBLM01000002">
    <property type="protein sequence ID" value="OHV46238.1"/>
    <property type="molecule type" value="Genomic_DNA"/>
</dbReference>
<dbReference type="InterPro" id="IPR036220">
    <property type="entry name" value="UDP-Glc/GDP-Man_DH_C_sf"/>
</dbReference>
<accession>A0A1S1RHI3</accession>
<dbReference type="Gene3D" id="3.40.50.720">
    <property type="entry name" value="NAD(P)-binding Rossmann-like Domain"/>
    <property type="match status" value="1"/>
</dbReference>
<comment type="caution">
    <text evidence="1">The sequence shown here is derived from an EMBL/GenBank/DDBJ whole genome shotgun (WGS) entry which is preliminary data.</text>
</comment>
<gene>
    <name evidence="1" type="ORF">CC117_00875</name>
</gene>
<reference evidence="2" key="1">
    <citation type="submission" date="2016-07" db="EMBL/GenBank/DDBJ databases">
        <title>Sequence Frankia sp. strain CcI1.17.</title>
        <authorList>
            <person name="Ghodhbane-Gtari F."/>
            <person name="Swanson E."/>
            <person name="Gueddou A."/>
            <person name="Morris K."/>
            <person name="Hezbri K."/>
            <person name="Ktari A."/>
            <person name="Nouioui I."/>
            <person name="Abebe-Akele F."/>
            <person name="Simpson S."/>
            <person name="Thomas K."/>
            <person name="Gtari M."/>
            <person name="Tisa L.S."/>
            <person name="Hurst S."/>
        </authorList>
    </citation>
    <scope>NUCLEOTIDE SEQUENCE [LARGE SCALE GENOMIC DNA]</scope>
    <source>
        <strain evidence="2">Cc1.17</strain>
    </source>
</reference>
<dbReference type="SUPFAM" id="SSF52413">
    <property type="entry name" value="UDP-glucose/GDP-mannose dehydrogenase C-terminal domain"/>
    <property type="match status" value="1"/>
</dbReference>
<protein>
    <submittedName>
        <fullName evidence="1">Uncharacterized protein</fullName>
    </submittedName>
</protein>
<proteinExistence type="predicted"/>
<dbReference type="AlphaFoldDB" id="A0A1S1RHI3"/>
<evidence type="ECO:0000313" key="2">
    <source>
        <dbReference type="Proteomes" id="UP000179627"/>
    </source>
</evidence>